<keyword evidence="2" id="KW-0812">Transmembrane</keyword>
<evidence type="ECO:0000256" key="1">
    <source>
        <dbReference type="SAM" id="MobiDB-lite"/>
    </source>
</evidence>
<organism evidence="4 5">
    <name type="scientific">Alterirhizorhabdus solaris</name>
    <dbReference type="NCBI Taxonomy" id="2529389"/>
    <lineage>
        <taxon>Bacteria</taxon>
        <taxon>Pseudomonadati</taxon>
        <taxon>Pseudomonadota</taxon>
        <taxon>Alphaproteobacteria</taxon>
        <taxon>Sphingomonadales</taxon>
        <taxon>Rhizorhabdaceae</taxon>
        <taxon>Alterirhizorhabdus</taxon>
    </lineage>
</organism>
<evidence type="ECO:0000313" key="4">
    <source>
        <dbReference type="EMBL" id="TVV70347.1"/>
    </source>
</evidence>
<accession>A0A558QTG2</accession>
<dbReference type="Proteomes" id="UP000318681">
    <property type="component" value="Unassembled WGS sequence"/>
</dbReference>
<comment type="caution">
    <text evidence="4">The sequence shown here is derived from an EMBL/GenBank/DDBJ whole genome shotgun (WGS) entry which is preliminary data.</text>
</comment>
<reference evidence="4 5" key="1">
    <citation type="submission" date="2019-07" db="EMBL/GenBank/DDBJ databases">
        <title>Sphingomonas solaris sp. nov., isolated from a solar panel from Boston, Massachusetts.</title>
        <authorList>
            <person name="Tanner K."/>
            <person name="Pascual J."/>
            <person name="Mancuso C."/>
            <person name="Pereto J."/>
            <person name="Khalil A."/>
            <person name="Vilanova C."/>
        </authorList>
    </citation>
    <scope>NUCLEOTIDE SEQUENCE [LARGE SCALE GENOMIC DNA]</scope>
    <source>
        <strain evidence="4 5">R4DWN</strain>
    </source>
</reference>
<dbReference type="EMBL" id="VNIM01000129">
    <property type="protein sequence ID" value="TVV70347.1"/>
    <property type="molecule type" value="Genomic_DNA"/>
</dbReference>
<feature type="compositionally biased region" description="Basic and acidic residues" evidence="1">
    <location>
        <begin position="1"/>
        <end position="18"/>
    </location>
</feature>
<evidence type="ECO:0000256" key="2">
    <source>
        <dbReference type="SAM" id="Phobius"/>
    </source>
</evidence>
<gene>
    <name evidence="4" type="ORF">FOY91_19345</name>
</gene>
<keyword evidence="2" id="KW-1133">Transmembrane helix</keyword>
<dbReference type="GO" id="GO:0042834">
    <property type="term" value="F:peptidoglycan binding"/>
    <property type="evidence" value="ECO:0007669"/>
    <property type="project" value="InterPro"/>
</dbReference>
<feature type="domain" description="SPOR" evidence="3">
    <location>
        <begin position="188"/>
        <end position="261"/>
    </location>
</feature>
<dbReference type="Pfam" id="PF05036">
    <property type="entry name" value="SPOR"/>
    <property type="match status" value="1"/>
</dbReference>
<dbReference type="OrthoDB" id="7390714at2"/>
<keyword evidence="2" id="KW-0472">Membrane</keyword>
<sequence>MTDIERSRSAGADEDRLPWLEPAENEQPAPGVGAGRLIAAVLVALVAIGLVIGGLFWIRDRGARVDGGNGDLIAAPAGDYKVAPTDPGGMNVEGEGDATYAASQGVPVDAAIDISRRPEAPMAVPARAPTPATPPAAPPAAPAAPPVVTAAAPVRVPAVPVAVPPKPAETVKAADVPPAATKPVRGPSVQLGALGSEAKAQAAWSDLAGRFPSLAAFPHSVTLAEVGGKKLYRLRASAGDRGKAGTVCRALTSAKEACAVIN</sequence>
<name>A0A558QTG2_9SPHN</name>
<evidence type="ECO:0000259" key="3">
    <source>
        <dbReference type="Pfam" id="PF05036"/>
    </source>
</evidence>
<keyword evidence="5" id="KW-1185">Reference proteome</keyword>
<dbReference type="InterPro" id="IPR007730">
    <property type="entry name" value="SPOR-like_dom"/>
</dbReference>
<protein>
    <submittedName>
        <fullName evidence="4">SPOR domain-containing protein</fullName>
    </submittedName>
</protein>
<proteinExistence type="predicted"/>
<dbReference type="AlphaFoldDB" id="A0A558QTG2"/>
<feature type="region of interest" description="Disordered" evidence="1">
    <location>
        <begin position="1"/>
        <end position="28"/>
    </location>
</feature>
<dbReference type="RefSeq" id="WP_145155409.1">
    <property type="nucleotide sequence ID" value="NZ_VNIM01000129.1"/>
</dbReference>
<evidence type="ECO:0000313" key="5">
    <source>
        <dbReference type="Proteomes" id="UP000318681"/>
    </source>
</evidence>
<feature type="transmembrane region" description="Helical" evidence="2">
    <location>
        <begin position="37"/>
        <end position="58"/>
    </location>
</feature>